<feature type="transmembrane region" description="Helical" evidence="2">
    <location>
        <begin position="624"/>
        <end position="644"/>
    </location>
</feature>
<feature type="transmembrane region" description="Helical" evidence="2">
    <location>
        <begin position="515"/>
        <end position="534"/>
    </location>
</feature>
<keyword evidence="4" id="KW-1185">Reference proteome</keyword>
<feature type="transmembrane region" description="Helical" evidence="2">
    <location>
        <begin position="351"/>
        <end position="372"/>
    </location>
</feature>
<feature type="transmembrane region" description="Helical" evidence="2">
    <location>
        <begin position="408"/>
        <end position="433"/>
    </location>
</feature>
<keyword evidence="2" id="KW-0812">Transmembrane</keyword>
<keyword evidence="2" id="KW-1133">Transmembrane helix</keyword>
<evidence type="ECO:0000256" key="1">
    <source>
        <dbReference type="SAM" id="MobiDB-lite"/>
    </source>
</evidence>
<proteinExistence type="predicted"/>
<dbReference type="RefSeq" id="WP_058892270.1">
    <property type="nucleotide sequence ID" value="NZ_LQBL01000031.1"/>
</dbReference>
<feature type="transmembrane region" description="Helical" evidence="2">
    <location>
        <begin position="485"/>
        <end position="508"/>
    </location>
</feature>
<feature type="region of interest" description="Disordered" evidence="1">
    <location>
        <begin position="1"/>
        <end position="37"/>
    </location>
</feature>
<sequence length="708" mass="70680">MGDGRREPGSVPRGSDGGEAAPSAPPGGPPSAGPRSPRAAWGLVGTVLLSWVLAAVAVVTDVAPAHAPDTRPLVTATDPQVVLVGIPGLTWDLVDEDTPTLRSLARTGRSAALVVRGPDEVTCAADAWLTVGTGTRTDREALGCGPDATPPWGAADAPDPDLRALTGPVEAAGGCVATYGLTATADPAGRPQLDTASAGLLAGPALDRECRVHLLAGPTILEGDRSDVLEASDAALADLVADLPDGSTLVVSGMGQTAGRPDAQVLVVHGPTGGSPDLPPPAQLSSGSTRQTGLVQLVDLTPTLLSLADVPPGPDGAALPGSPVTAVAGATTDPARAAADLADVVSDAKRLAPWTLGALAVVLLPLLGLAGLLGSRRLLVGTTATVMAVPAASFLAGLVPWWRAGQPWPALTVTVLAVAALVAALAVTLAHRAGPVTGPGRRSPLLLPAVLAAATLVVLGVDTIWSSRLGLVSVLGLQPVTAGRFYGQGNVGFGMLLGALLVLLAAALSWLPRRGAALAVALLGGASLLLGAAPGAGADFGSVPATAVVTGLLLLAALGLRWTWRSLLLVAGGSAVLALLAMVLDWLRGPERRTHLGAFVQSALDGEALGIVTRKLEQSLGILVSYPLSWLAVAALLAVAWVVVRRPGWSGPLWREPGVAPAAGAALAGMAAAWVLNDSGIAAVALCLTMLLAAGILLLAPEGEAPGR</sequence>
<dbReference type="Proteomes" id="UP000054837">
    <property type="component" value="Unassembled WGS sequence"/>
</dbReference>
<dbReference type="STRING" id="767452.AVL62_08590"/>
<organism evidence="3 4">
    <name type="scientific">Serinicoccus chungangensis</name>
    <dbReference type="NCBI Taxonomy" id="767452"/>
    <lineage>
        <taxon>Bacteria</taxon>
        <taxon>Bacillati</taxon>
        <taxon>Actinomycetota</taxon>
        <taxon>Actinomycetes</taxon>
        <taxon>Micrococcales</taxon>
        <taxon>Ornithinimicrobiaceae</taxon>
        <taxon>Serinicoccus</taxon>
    </lineage>
</organism>
<dbReference type="OrthoDB" id="3264110at2"/>
<evidence type="ECO:0000256" key="2">
    <source>
        <dbReference type="SAM" id="Phobius"/>
    </source>
</evidence>
<keyword evidence="2" id="KW-0472">Membrane</keyword>
<feature type="transmembrane region" description="Helical" evidence="2">
    <location>
        <begin position="540"/>
        <end position="560"/>
    </location>
</feature>
<gene>
    <name evidence="3" type="ORF">AVL62_08590</name>
</gene>
<feature type="transmembrane region" description="Helical" evidence="2">
    <location>
        <begin position="379"/>
        <end position="402"/>
    </location>
</feature>
<feature type="transmembrane region" description="Helical" evidence="2">
    <location>
        <begin position="567"/>
        <end position="587"/>
    </location>
</feature>
<protein>
    <submittedName>
        <fullName evidence="3">Uncharacterized protein</fullName>
    </submittedName>
</protein>
<accession>A0A0W8I351</accession>
<evidence type="ECO:0000313" key="3">
    <source>
        <dbReference type="EMBL" id="KUG51975.1"/>
    </source>
</evidence>
<dbReference type="AlphaFoldDB" id="A0A0W8I351"/>
<reference evidence="3 4" key="1">
    <citation type="submission" date="2015-12" db="EMBL/GenBank/DDBJ databases">
        <title>Serinicoccus chungangenesis strain CD08_5 genome sequencing and assembly.</title>
        <authorList>
            <person name="Chander A.M."/>
            <person name="Kaur G."/>
            <person name="Nair G.R."/>
            <person name="Dhawan D.K."/>
            <person name="Kochhar R.K."/>
            <person name="Mayilraj S."/>
            <person name="Bhadada S.K."/>
        </authorList>
    </citation>
    <scope>NUCLEOTIDE SEQUENCE [LARGE SCALE GENOMIC DNA]</scope>
    <source>
        <strain evidence="3 4">CD08_5</strain>
    </source>
</reference>
<feature type="transmembrane region" description="Helical" evidence="2">
    <location>
        <begin position="445"/>
        <end position="465"/>
    </location>
</feature>
<comment type="caution">
    <text evidence="3">The sequence shown here is derived from an EMBL/GenBank/DDBJ whole genome shotgun (WGS) entry which is preliminary data.</text>
</comment>
<feature type="compositionally biased region" description="Pro residues" evidence="1">
    <location>
        <begin position="23"/>
        <end position="32"/>
    </location>
</feature>
<name>A0A0W8I351_9MICO</name>
<evidence type="ECO:0000313" key="4">
    <source>
        <dbReference type="Proteomes" id="UP000054837"/>
    </source>
</evidence>
<feature type="transmembrane region" description="Helical" evidence="2">
    <location>
        <begin position="681"/>
        <end position="700"/>
    </location>
</feature>
<dbReference type="EMBL" id="LQBL01000031">
    <property type="protein sequence ID" value="KUG51975.1"/>
    <property type="molecule type" value="Genomic_DNA"/>
</dbReference>
<feature type="transmembrane region" description="Helical" evidence="2">
    <location>
        <begin position="656"/>
        <end position="675"/>
    </location>
</feature>